<feature type="transmembrane region" description="Helical" evidence="5">
    <location>
        <begin position="115"/>
        <end position="134"/>
    </location>
</feature>
<keyword evidence="7" id="KW-1185">Reference proteome</keyword>
<gene>
    <name evidence="6" type="primary">Lfg1-L2</name>
    <name evidence="6" type="ORF">Hamer_G010500</name>
</gene>
<dbReference type="EMBL" id="JAHLQT010022185">
    <property type="protein sequence ID" value="KAG7166829.1"/>
    <property type="molecule type" value="Genomic_DNA"/>
</dbReference>
<evidence type="ECO:0000256" key="5">
    <source>
        <dbReference type="RuleBase" id="RU004379"/>
    </source>
</evidence>
<organism evidence="6 7">
    <name type="scientific">Homarus americanus</name>
    <name type="common">American lobster</name>
    <dbReference type="NCBI Taxonomy" id="6706"/>
    <lineage>
        <taxon>Eukaryota</taxon>
        <taxon>Metazoa</taxon>
        <taxon>Ecdysozoa</taxon>
        <taxon>Arthropoda</taxon>
        <taxon>Crustacea</taxon>
        <taxon>Multicrustacea</taxon>
        <taxon>Malacostraca</taxon>
        <taxon>Eumalacostraca</taxon>
        <taxon>Eucarida</taxon>
        <taxon>Decapoda</taxon>
        <taxon>Pleocyemata</taxon>
        <taxon>Astacidea</taxon>
        <taxon>Nephropoidea</taxon>
        <taxon>Nephropidae</taxon>
        <taxon>Homarus</taxon>
    </lineage>
</organism>
<evidence type="ECO:0000313" key="7">
    <source>
        <dbReference type="Proteomes" id="UP000747542"/>
    </source>
</evidence>
<evidence type="ECO:0000256" key="3">
    <source>
        <dbReference type="ARBA" id="ARBA00022989"/>
    </source>
</evidence>
<feature type="transmembrane region" description="Helical" evidence="5">
    <location>
        <begin position="206"/>
        <end position="226"/>
    </location>
</feature>
<evidence type="ECO:0000256" key="2">
    <source>
        <dbReference type="ARBA" id="ARBA00022692"/>
    </source>
</evidence>
<accession>A0A8J5K3K7</accession>
<dbReference type="CDD" id="cd10428">
    <property type="entry name" value="LFG_like"/>
    <property type="match status" value="1"/>
</dbReference>
<dbReference type="PANTHER" id="PTHR23291">
    <property type="entry name" value="BAX INHIBITOR-RELATED"/>
    <property type="match status" value="1"/>
</dbReference>
<dbReference type="Pfam" id="PF01027">
    <property type="entry name" value="Bax1-I"/>
    <property type="match status" value="1"/>
</dbReference>
<dbReference type="OrthoDB" id="7933078at2759"/>
<feature type="transmembrane region" description="Helical" evidence="5">
    <location>
        <begin position="146"/>
        <end position="165"/>
    </location>
</feature>
<comment type="subcellular location">
    <subcellularLocation>
        <location evidence="1">Membrane</location>
        <topology evidence="1">Multi-pass membrane protein</topology>
    </subcellularLocation>
</comment>
<comment type="caution">
    <text evidence="6">The sequence shown here is derived from an EMBL/GenBank/DDBJ whole genome shotgun (WGS) entry which is preliminary data.</text>
</comment>
<keyword evidence="2 5" id="KW-0812">Transmembrane</keyword>
<dbReference type="InterPro" id="IPR006214">
    <property type="entry name" value="Bax_inhibitor_1-related"/>
</dbReference>
<feature type="transmembrane region" description="Helical" evidence="5">
    <location>
        <begin position="26"/>
        <end position="47"/>
    </location>
</feature>
<feature type="transmembrane region" description="Helical" evidence="5">
    <location>
        <begin position="89"/>
        <end position="109"/>
    </location>
</feature>
<protein>
    <submittedName>
        <fullName evidence="6">Lifeguard 1-like 2</fullName>
    </submittedName>
</protein>
<keyword evidence="4 5" id="KW-0472">Membrane</keyword>
<feature type="transmembrane region" description="Helical" evidence="5">
    <location>
        <begin position="171"/>
        <end position="194"/>
    </location>
</feature>
<name>A0A8J5K3K7_HOMAM</name>
<evidence type="ECO:0000313" key="6">
    <source>
        <dbReference type="EMBL" id="KAG7166829.1"/>
    </source>
</evidence>
<dbReference type="PANTHER" id="PTHR23291:SF47">
    <property type="entry name" value="TRANSMEMBRANE BAX INHIBITOR MOTIF CONTAINING 7"/>
    <property type="match status" value="1"/>
</dbReference>
<keyword evidence="3 5" id="KW-1133">Transmembrane helix</keyword>
<comment type="similarity">
    <text evidence="5">Belongs to the BI1 family.</text>
</comment>
<dbReference type="Proteomes" id="UP000747542">
    <property type="component" value="Unassembled WGS sequence"/>
</dbReference>
<dbReference type="GO" id="GO:0016020">
    <property type="term" value="C:membrane"/>
    <property type="evidence" value="ECO:0007669"/>
    <property type="project" value="UniProtKB-SubCell"/>
</dbReference>
<evidence type="ECO:0000256" key="4">
    <source>
        <dbReference type="ARBA" id="ARBA00023136"/>
    </source>
</evidence>
<sequence length="234" mass="25989">MDYDPENNGGLSFSEKSIRMGFIRKVYSLLVVQLVITFGIVALFIWVPQVTDFALHTPALFWSAFGVTFAMIILLACCSDFRRKTPFNYIALFVFTICEGWLLGCASATFTAWEVTIAIGITIIICVALTIFAFQTKWDFTMKSGLLFVLLISLLMFGIFAAIFQSKVLNIMYACLGALLFSAYLVFDTQIMLGGNHKLAISPEEYVFAALNLYLDVVNLFMYILALTGGGNGN</sequence>
<proteinExistence type="inferred from homology"/>
<feature type="transmembrane region" description="Helical" evidence="5">
    <location>
        <begin position="59"/>
        <end position="77"/>
    </location>
</feature>
<dbReference type="AlphaFoldDB" id="A0A8J5K3K7"/>
<reference evidence="6" key="1">
    <citation type="journal article" date="2021" name="Sci. Adv.">
        <title>The American lobster genome reveals insights on longevity, neural, and immune adaptations.</title>
        <authorList>
            <person name="Polinski J.M."/>
            <person name="Zimin A.V."/>
            <person name="Clark K.F."/>
            <person name="Kohn A.B."/>
            <person name="Sadowski N."/>
            <person name="Timp W."/>
            <person name="Ptitsyn A."/>
            <person name="Khanna P."/>
            <person name="Romanova D.Y."/>
            <person name="Williams P."/>
            <person name="Greenwood S.J."/>
            <person name="Moroz L.L."/>
            <person name="Walt D.R."/>
            <person name="Bodnar A.G."/>
        </authorList>
    </citation>
    <scope>NUCLEOTIDE SEQUENCE</scope>
    <source>
        <strain evidence="6">GMGI-L3</strain>
    </source>
</reference>
<evidence type="ECO:0000256" key="1">
    <source>
        <dbReference type="ARBA" id="ARBA00004141"/>
    </source>
</evidence>